<gene>
    <name evidence="6" type="ORF">THAR02_01179</name>
</gene>
<dbReference type="GO" id="GO:0032259">
    <property type="term" value="P:methylation"/>
    <property type="evidence" value="ECO:0007669"/>
    <property type="project" value="UniProtKB-KW"/>
</dbReference>
<keyword evidence="2" id="KW-0808">Transferase</keyword>
<accession>A0A0F9XQE9</accession>
<dbReference type="InterPro" id="IPR036390">
    <property type="entry name" value="WH_DNA-bd_sf"/>
</dbReference>
<keyword evidence="1" id="KW-0489">Methyltransferase</keyword>
<dbReference type="Pfam" id="PF00891">
    <property type="entry name" value="Methyltransf_2"/>
    <property type="match status" value="1"/>
</dbReference>
<evidence type="ECO:0000259" key="5">
    <source>
        <dbReference type="Pfam" id="PF00891"/>
    </source>
</evidence>
<evidence type="ECO:0000256" key="1">
    <source>
        <dbReference type="ARBA" id="ARBA00022603"/>
    </source>
</evidence>
<dbReference type="AlphaFoldDB" id="A0A0F9XQE9"/>
<evidence type="ECO:0000256" key="2">
    <source>
        <dbReference type="ARBA" id="ARBA00022679"/>
    </source>
</evidence>
<feature type="active site" description="Proton acceptor" evidence="4">
    <location>
        <position position="309"/>
    </location>
</feature>
<dbReference type="InterPro" id="IPR001077">
    <property type="entry name" value="COMT_C"/>
</dbReference>
<dbReference type="EMBL" id="JOKZ01000020">
    <property type="protein sequence ID" value="KKP06690.1"/>
    <property type="molecule type" value="Genomic_DNA"/>
</dbReference>
<comment type="caution">
    <text evidence="6">The sequence shown here is derived from an EMBL/GenBank/DDBJ whole genome shotgun (WGS) entry which is preliminary data.</text>
</comment>
<dbReference type="PANTHER" id="PTHR43712:SF17">
    <property type="entry name" value="O-METHYLTRANSFERASE"/>
    <property type="match status" value="1"/>
</dbReference>
<dbReference type="OrthoDB" id="4886595at2759"/>
<feature type="domain" description="O-methyltransferase C-terminal" evidence="5">
    <location>
        <begin position="234"/>
        <end position="380"/>
    </location>
</feature>
<dbReference type="GO" id="GO:0008171">
    <property type="term" value="F:O-methyltransferase activity"/>
    <property type="evidence" value="ECO:0007669"/>
    <property type="project" value="InterPro"/>
</dbReference>
<reference evidence="7" key="1">
    <citation type="journal article" date="2015" name="Genome Announc.">
        <title>Draft whole-genome sequence of the biocontrol agent Trichoderma harzianum T6776.</title>
        <authorList>
            <person name="Baroncelli R."/>
            <person name="Piaggeschi G."/>
            <person name="Fiorini L."/>
            <person name="Bertolini E."/>
            <person name="Zapparata A."/>
            <person name="Pe M.E."/>
            <person name="Sarrocco S."/>
            <person name="Vannacci G."/>
        </authorList>
    </citation>
    <scope>NUCLEOTIDE SEQUENCE [LARGE SCALE GENOMIC DNA]</scope>
    <source>
        <strain evidence="7">T6776</strain>
    </source>
</reference>
<dbReference type="SUPFAM" id="SSF53335">
    <property type="entry name" value="S-adenosyl-L-methionine-dependent methyltransferases"/>
    <property type="match status" value="1"/>
</dbReference>
<evidence type="ECO:0000313" key="7">
    <source>
        <dbReference type="Proteomes" id="UP000034112"/>
    </source>
</evidence>
<keyword evidence="3" id="KW-0949">S-adenosyl-L-methionine</keyword>
<dbReference type="OMA" id="RILINDC"/>
<protein>
    <recommendedName>
        <fullName evidence="5">O-methyltransferase C-terminal domain-containing protein</fullName>
    </recommendedName>
</protein>
<proteinExistence type="predicted"/>
<dbReference type="Proteomes" id="UP000034112">
    <property type="component" value="Unassembled WGS sequence"/>
</dbReference>
<evidence type="ECO:0000313" key="6">
    <source>
        <dbReference type="EMBL" id="KKP06690.1"/>
    </source>
</evidence>
<evidence type="ECO:0000256" key="4">
    <source>
        <dbReference type="PIRSR" id="PIRSR005739-1"/>
    </source>
</evidence>
<evidence type="ECO:0000256" key="3">
    <source>
        <dbReference type="ARBA" id="ARBA00022691"/>
    </source>
</evidence>
<dbReference type="PANTHER" id="PTHR43712">
    <property type="entry name" value="PUTATIVE (AFU_ORTHOLOGUE AFUA_4G14580)-RELATED"/>
    <property type="match status" value="1"/>
</dbReference>
<dbReference type="Gene3D" id="3.40.50.150">
    <property type="entry name" value="Vaccinia Virus protein VP39"/>
    <property type="match status" value="1"/>
</dbReference>
<name>A0A0F9XQE9_TRIHA</name>
<organism evidence="6 7">
    <name type="scientific">Trichoderma harzianum</name>
    <name type="common">Hypocrea lixii</name>
    <dbReference type="NCBI Taxonomy" id="5544"/>
    <lineage>
        <taxon>Eukaryota</taxon>
        <taxon>Fungi</taxon>
        <taxon>Dikarya</taxon>
        <taxon>Ascomycota</taxon>
        <taxon>Pezizomycotina</taxon>
        <taxon>Sordariomycetes</taxon>
        <taxon>Hypocreomycetidae</taxon>
        <taxon>Hypocreales</taxon>
        <taxon>Hypocreaceae</taxon>
        <taxon>Trichoderma</taxon>
    </lineage>
</organism>
<dbReference type="PROSITE" id="PS51683">
    <property type="entry name" value="SAM_OMT_II"/>
    <property type="match status" value="1"/>
</dbReference>
<dbReference type="InterPro" id="IPR029063">
    <property type="entry name" value="SAM-dependent_MTases_sf"/>
</dbReference>
<sequence>MSSPKQLIDTLSAVQGNNNLSDSDRRALLASARALCLNLETPWESLQRMVWHQPAQLAALKICSDLQLFQKWQAATAEQQTPQQLCALLGKDACDPALLGKISNESARLLRLLAVTNLLDNPLPNHYAQTPFTLAFTSSPAFPAALRYFEHIQSHVLHALPTHLACLRYRNPSSADLPCFQFALRSPVPAFQWLAARPDDQRDFGQLMRMYAGMQTPWVDIFPTEALLEGDDGKGPLLVDVGGGIGHDLVHFAKKHPGAAGPRLVLQDNAGVVAQTVVKPEIGTAMAHDFFTPQTVKGASAYFLHSVLHDWTDDDSRKILGHLRDAMVPKRSRLLIHEIVIQEQGGSIDTAASDIVMMATLGAKERSEEAWRSLLSSAGFVIQHIYRTAASGQSVIEAVVAE</sequence>
<dbReference type="SUPFAM" id="SSF46785">
    <property type="entry name" value="Winged helix' DNA-binding domain"/>
    <property type="match status" value="1"/>
</dbReference>
<dbReference type="InterPro" id="IPR016461">
    <property type="entry name" value="COMT-like"/>
</dbReference>